<reference evidence="3" key="2">
    <citation type="submission" date="2015-01" db="EMBL/GenBank/DDBJ databases">
        <title>Evolutionary Origins and Diversification of the Mycorrhizal Mutualists.</title>
        <authorList>
            <consortium name="DOE Joint Genome Institute"/>
            <consortium name="Mycorrhizal Genomics Consortium"/>
            <person name="Kohler A."/>
            <person name="Kuo A."/>
            <person name="Nagy L.G."/>
            <person name="Floudas D."/>
            <person name="Copeland A."/>
            <person name="Barry K.W."/>
            <person name="Cichocki N."/>
            <person name="Veneault-Fourrey C."/>
            <person name="LaButti K."/>
            <person name="Lindquist E.A."/>
            <person name="Lipzen A."/>
            <person name="Lundell T."/>
            <person name="Morin E."/>
            <person name="Murat C."/>
            <person name="Riley R."/>
            <person name="Ohm R."/>
            <person name="Sun H."/>
            <person name="Tunlid A."/>
            <person name="Henrissat B."/>
            <person name="Grigoriev I.V."/>
            <person name="Hibbett D.S."/>
            <person name="Martin F."/>
        </authorList>
    </citation>
    <scope>NUCLEOTIDE SEQUENCE [LARGE SCALE GENOMIC DNA]</scope>
    <source>
        <strain evidence="3">LaAM-08-1</strain>
    </source>
</reference>
<dbReference type="AlphaFoldDB" id="A0A0C9X7J5"/>
<keyword evidence="1" id="KW-0812">Transmembrane</keyword>
<keyword evidence="3" id="KW-1185">Reference proteome</keyword>
<dbReference type="HOGENOM" id="CLU_2574235_0_0_1"/>
<dbReference type="Proteomes" id="UP000054477">
    <property type="component" value="Unassembled WGS sequence"/>
</dbReference>
<proteinExistence type="predicted"/>
<keyword evidence="1" id="KW-1133">Transmembrane helix</keyword>
<dbReference type="STRING" id="1095629.A0A0C9X7J5"/>
<evidence type="ECO:0000313" key="3">
    <source>
        <dbReference type="Proteomes" id="UP000054477"/>
    </source>
</evidence>
<accession>A0A0C9X7J5</accession>
<evidence type="ECO:0000256" key="1">
    <source>
        <dbReference type="SAM" id="Phobius"/>
    </source>
</evidence>
<protein>
    <submittedName>
        <fullName evidence="2">Uncharacterized protein</fullName>
    </submittedName>
</protein>
<dbReference type="OrthoDB" id="6500128at2759"/>
<dbReference type="EMBL" id="KN838915">
    <property type="protein sequence ID" value="KIJ92367.1"/>
    <property type="molecule type" value="Genomic_DNA"/>
</dbReference>
<name>A0A0C9X7J5_9AGAR</name>
<keyword evidence="1" id="KW-0472">Membrane</keyword>
<feature type="transmembrane region" description="Helical" evidence="1">
    <location>
        <begin position="12"/>
        <end position="35"/>
    </location>
</feature>
<gene>
    <name evidence="2" type="ORF">K443DRAFT_438359</name>
</gene>
<organism evidence="2 3">
    <name type="scientific">Laccaria amethystina LaAM-08-1</name>
    <dbReference type="NCBI Taxonomy" id="1095629"/>
    <lineage>
        <taxon>Eukaryota</taxon>
        <taxon>Fungi</taxon>
        <taxon>Dikarya</taxon>
        <taxon>Basidiomycota</taxon>
        <taxon>Agaricomycotina</taxon>
        <taxon>Agaricomycetes</taxon>
        <taxon>Agaricomycetidae</taxon>
        <taxon>Agaricales</taxon>
        <taxon>Agaricineae</taxon>
        <taxon>Hydnangiaceae</taxon>
        <taxon>Laccaria</taxon>
    </lineage>
</organism>
<evidence type="ECO:0000313" key="2">
    <source>
        <dbReference type="EMBL" id="KIJ92367.1"/>
    </source>
</evidence>
<sequence length="81" mass="8948">MRSVYPTIPHKLLVLIGLVVCCLSGAMTPIFSFFLSRLLFEVAIGARDYPPLTIRWNSPQPSMASFSAQSTSSWSLAAWRG</sequence>
<reference evidence="2 3" key="1">
    <citation type="submission" date="2014-04" db="EMBL/GenBank/DDBJ databases">
        <authorList>
            <consortium name="DOE Joint Genome Institute"/>
            <person name="Kuo A."/>
            <person name="Kohler A."/>
            <person name="Nagy L.G."/>
            <person name="Floudas D."/>
            <person name="Copeland A."/>
            <person name="Barry K.W."/>
            <person name="Cichocki N."/>
            <person name="Veneault-Fourrey C."/>
            <person name="LaButti K."/>
            <person name="Lindquist E.A."/>
            <person name="Lipzen A."/>
            <person name="Lundell T."/>
            <person name="Morin E."/>
            <person name="Murat C."/>
            <person name="Sun H."/>
            <person name="Tunlid A."/>
            <person name="Henrissat B."/>
            <person name="Grigoriev I.V."/>
            <person name="Hibbett D.S."/>
            <person name="Martin F."/>
            <person name="Nordberg H.P."/>
            <person name="Cantor M.N."/>
            <person name="Hua S.X."/>
        </authorList>
    </citation>
    <scope>NUCLEOTIDE SEQUENCE [LARGE SCALE GENOMIC DNA]</scope>
    <source>
        <strain evidence="2 3">LaAM-08-1</strain>
    </source>
</reference>